<dbReference type="AlphaFoldDB" id="A0A087UEB2"/>
<accession>A0A087UEB2</accession>
<dbReference type="OrthoDB" id="9946564at2759"/>
<dbReference type="Proteomes" id="UP000054359">
    <property type="component" value="Unassembled WGS sequence"/>
</dbReference>
<protein>
    <submittedName>
        <fullName evidence="1">Serine/Arginine-related protein 53</fullName>
    </submittedName>
</protein>
<dbReference type="EMBL" id="KK119429">
    <property type="protein sequence ID" value="KFM75701.1"/>
    <property type="molecule type" value="Genomic_DNA"/>
</dbReference>
<evidence type="ECO:0000313" key="1">
    <source>
        <dbReference type="EMBL" id="KFM75701.1"/>
    </source>
</evidence>
<gene>
    <name evidence="1" type="ORF">X975_02663</name>
</gene>
<sequence>MSGKDKPVSEAIVELTIDQQVKRAQAIEDINASSFVQQDFKSSRSWGKTKHEVPSDGSNNVELEASVVQTSVTVDDSWKNNPEKLVHPQLSINLDKKKEQWKEKLASMRKQLLDP</sequence>
<keyword evidence="2" id="KW-1185">Reference proteome</keyword>
<reference evidence="1 2" key="1">
    <citation type="submission" date="2013-11" db="EMBL/GenBank/DDBJ databases">
        <title>Genome sequencing of Stegodyphus mimosarum.</title>
        <authorList>
            <person name="Bechsgaard J."/>
        </authorList>
    </citation>
    <scope>NUCLEOTIDE SEQUENCE [LARGE SCALE GENOMIC DNA]</scope>
</reference>
<name>A0A087UEB2_STEMI</name>
<proteinExistence type="predicted"/>
<evidence type="ECO:0000313" key="2">
    <source>
        <dbReference type="Proteomes" id="UP000054359"/>
    </source>
</evidence>
<feature type="non-terminal residue" evidence="1">
    <location>
        <position position="115"/>
    </location>
</feature>
<organism evidence="1 2">
    <name type="scientific">Stegodyphus mimosarum</name>
    <name type="common">African social velvet spider</name>
    <dbReference type="NCBI Taxonomy" id="407821"/>
    <lineage>
        <taxon>Eukaryota</taxon>
        <taxon>Metazoa</taxon>
        <taxon>Ecdysozoa</taxon>
        <taxon>Arthropoda</taxon>
        <taxon>Chelicerata</taxon>
        <taxon>Arachnida</taxon>
        <taxon>Araneae</taxon>
        <taxon>Araneomorphae</taxon>
        <taxon>Entelegynae</taxon>
        <taxon>Eresoidea</taxon>
        <taxon>Eresidae</taxon>
        <taxon>Stegodyphus</taxon>
    </lineage>
</organism>